<accession>A0A8J3GAZ8</accession>
<feature type="domain" description="Protein FecR C-terminal" evidence="2">
    <location>
        <begin position="293"/>
        <end position="359"/>
    </location>
</feature>
<dbReference type="Pfam" id="PF16344">
    <property type="entry name" value="FecR_C"/>
    <property type="match status" value="1"/>
</dbReference>
<evidence type="ECO:0000313" key="4">
    <source>
        <dbReference type="Proteomes" id="UP000598271"/>
    </source>
</evidence>
<dbReference type="Proteomes" id="UP000598271">
    <property type="component" value="Unassembled WGS sequence"/>
</dbReference>
<dbReference type="Pfam" id="PF04773">
    <property type="entry name" value="FecR"/>
    <property type="match status" value="1"/>
</dbReference>
<dbReference type="AlphaFoldDB" id="A0A8J3GAZ8"/>
<dbReference type="RefSeq" id="WP_189565841.1">
    <property type="nucleotide sequence ID" value="NZ_BMXF01000003.1"/>
</dbReference>
<dbReference type="PIRSF" id="PIRSF018266">
    <property type="entry name" value="FecR"/>
    <property type="match status" value="1"/>
</dbReference>
<gene>
    <name evidence="3" type="ORF">GCM10007390_35420</name>
</gene>
<proteinExistence type="predicted"/>
<dbReference type="GO" id="GO:0016989">
    <property type="term" value="F:sigma factor antagonist activity"/>
    <property type="evidence" value="ECO:0007669"/>
    <property type="project" value="TreeGrafter"/>
</dbReference>
<dbReference type="Gene3D" id="2.60.120.1440">
    <property type="match status" value="1"/>
</dbReference>
<dbReference type="EMBL" id="BMXF01000003">
    <property type="protein sequence ID" value="GHB78118.1"/>
    <property type="molecule type" value="Genomic_DNA"/>
</dbReference>
<sequence>MAYHQYLAEDFAADDRFKEWVHAPTPENIRFWHNFLHEHPDRFDYVEEGRRLVQGLQSIHSAESEESNFAALFSTRDIWTRIEASLSDLESPEGRKINWNISLKIAASLALLLSMGWLGWRYLPTNTITSDPNPVLVVNKWNESVNSASVIMDIQLADGTRVKLGKNSHLKYPQKFEGNERIVYLTGEAFFDVAKNRHLPFLVYAGNTVTKVLGTSFEIEAFADSPDVTVSVKTGRVSVYADATDHPHNDPEASGIVLTPNQKAIFKRSDATIHKAVVAKPQLVIPTIDKSLFVFEDMPAAQVFEAIRKAYGIEVIYSEAAFGQCRLTLNLTDEDMYQKLEVICKVVNAHYKLVDGQVIVYGTGC</sequence>
<dbReference type="PANTHER" id="PTHR30273">
    <property type="entry name" value="PERIPLASMIC SIGNAL SENSOR AND SIGMA FACTOR ACTIVATOR FECR-RELATED"/>
    <property type="match status" value="1"/>
</dbReference>
<dbReference type="PANTHER" id="PTHR30273:SF2">
    <property type="entry name" value="PROTEIN FECR"/>
    <property type="match status" value="1"/>
</dbReference>
<comment type="caution">
    <text evidence="3">The sequence shown here is derived from an EMBL/GenBank/DDBJ whole genome shotgun (WGS) entry which is preliminary data.</text>
</comment>
<evidence type="ECO:0000259" key="2">
    <source>
        <dbReference type="Pfam" id="PF16344"/>
    </source>
</evidence>
<dbReference type="InterPro" id="IPR032508">
    <property type="entry name" value="FecR_C"/>
</dbReference>
<feature type="domain" description="FecR protein" evidence="1">
    <location>
        <begin position="150"/>
        <end position="237"/>
    </location>
</feature>
<organism evidence="3 4">
    <name type="scientific">Persicitalea jodogahamensis</name>
    <dbReference type="NCBI Taxonomy" id="402147"/>
    <lineage>
        <taxon>Bacteria</taxon>
        <taxon>Pseudomonadati</taxon>
        <taxon>Bacteroidota</taxon>
        <taxon>Cytophagia</taxon>
        <taxon>Cytophagales</taxon>
        <taxon>Spirosomataceae</taxon>
        <taxon>Persicitalea</taxon>
    </lineage>
</organism>
<evidence type="ECO:0008006" key="5">
    <source>
        <dbReference type="Google" id="ProtNLM"/>
    </source>
</evidence>
<reference evidence="3 4" key="1">
    <citation type="journal article" date="2014" name="Int. J. Syst. Evol. Microbiol.">
        <title>Complete genome sequence of Corynebacterium casei LMG S-19264T (=DSM 44701T), isolated from a smear-ripened cheese.</title>
        <authorList>
            <consortium name="US DOE Joint Genome Institute (JGI-PGF)"/>
            <person name="Walter F."/>
            <person name="Albersmeier A."/>
            <person name="Kalinowski J."/>
            <person name="Ruckert C."/>
        </authorList>
    </citation>
    <scope>NUCLEOTIDE SEQUENCE [LARGE SCALE GENOMIC DNA]</scope>
    <source>
        <strain evidence="3 4">KCTC 12866</strain>
    </source>
</reference>
<evidence type="ECO:0000313" key="3">
    <source>
        <dbReference type="EMBL" id="GHB78118.1"/>
    </source>
</evidence>
<name>A0A8J3GAZ8_9BACT</name>
<dbReference type="InterPro" id="IPR006860">
    <property type="entry name" value="FecR"/>
</dbReference>
<dbReference type="InterPro" id="IPR012373">
    <property type="entry name" value="Ferrdict_sens_TM"/>
</dbReference>
<protein>
    <recommendedName>
        <fullName evidence="5">FecR family protein</fullName>
    </recommendedName>
</protein>
<keyword evidence="4" id="KW-1185">Reference proteome</keyword>
<dbReference type="Gene3D" id="3.55.50.30">
    <property type="match status" value="1"/>
</dbReference>
<evidence type="ECO:0000259" key="1">
    <source>
        <dbReference type="Pfam" id="PF04773"/>
    </source>
</evidence>